<reference evidence="2" key="1">
    <citation type="submission" date="2021-06" db="EMBL/GenBank/DDBJ databases">
        <authorList>
            <person name="Kallberg Y."/>
            <person name="Tangrot J."/>
            <person name="Rosling A."/>
        </authorList>
    </citation>
    <scope>NUCLEOTIDE SEQUENCE</scope>
    <source>
        <strain evidence="2">87-6 pot B 2015</strain>
    </source>
</reference>
<dbReference type="Proteomes" id="UP000789375">
    <property type="component" value="Unassembled WGS sequence"/>
</dbReference>
<name>A0A9N8ZKL1_FUNMO</name>
<keyword evidence="3" id="KW-1185">Reference proteome</keyword>
<evidence type="ECO:0000256" key="1">
    <source>
        <dbReference type="SAM" id="Phobius"/>
    </source>
</evidence>
<proteinExistence type="predicted"/>
<comment type="caution">
    <text evidence="2">The sequence shown here is derived from an EMBL/GenBank/DDBJ whole genome shotgun (WGS) entry which is preliminary data.</text>
</comment>
<keyword evidence="1" id="KW-1133">Transmembrane helix</keyword>
<keyword evidence="1" id="KW-0472">Membrane</keyword>
<protein>
    <submittedName>
        <fullName evidence="2">7075_t:CDS:1</fullName>
    </submittedName>
</protein>
<dbReference type="AlphaFoldDB" id="A0A9N8ZKL1"/>
<keyword evidence="1" id="KW-0812">Transmembrane</keyword>
<dbReference type="EMBL" id="CAJVPP010000628">
    <property type="protein sequence ID" value="CAG8498978.1"/>
    <property type="molecule type" value="Genomic_DNA"/>
</dbReference>
<feature type="transmembrane region" description="Helical" evidence="1">
    <location>
        <begin position="686"/>
        <end position="710"/>
    </location>
</feature>
<organism evidence="2 3">
    <name type="scientific">Funneliformis mosseae</name>
    <name type="common">Endomycorrhizal fungus</name>
    <name type="synonym">Glomus mosseae</name>
    <dbReference type="NCBI Taxonomy" id="27381"/>
    <lineage>
        <taxon>Eukaryota</taxon>
        <taxon>Fungi</taxon>
        <taxon>Fungi incertae sedis</taxon>
        <taxon>Mucoromycota</taxon>
        <taxon>Glomeromycotina</taxon>
        <taxon>Glomeromycetes</taxon>
        <taxon>Glomerales</taxon>
        <taxon>Glomeraceae</taxon>
        <taxon>Funneliformis</taxon>
    </lineage>
</organism>
<gene>
    <name evidence="2" type="ORF">FMOSSE_LOCUS3935</name>
</gene>
<evidence type="ECO:0000313" key="2">
    <source>
        <dbReference type="EMBL" id="CAG8498978.1"/>
    </source>
</evidence>
<sequence length="732" mass="86529">MCHEIINLEQIKSDKPHEGSQITIIEISPNANYIVTYSEKDKTIVGWNIEDEEGKLKSDCTFNSDKIFRVKKTEEFDEEDKKKFFHMCVSDKKKLVLSYVEYGSHIEGNVHDYLRLIDMKNQNREMELYFKFGIDRFYCNFNSKEEFILFSIHENTLDDPFFDKSVSLLNNQKYSTSIIWIHSTQTARWKCKKIYEVPQGAELIGLSKHDRIQFRLNNNIYERSIIDDKILSKISKSLQIKTKDIKMSSKEGFIYLKINDEITVYSTEPVTPIMSFDLKVENHDGYVWKIKFDELEFDEIKLDINHNLLKEFEADEVTESWNAYFGIEKDNSEYENPFISFENNNISNLLLDVTYEYESKGIKLKTYTNNEMIGFIGLRVFRNEKIIEKFEKTKYNKVINIYEAKIFNSKEIIILTNVGIFIFHLKDDDLILNYFLFCLNEVRRLAYYIDESFWVSLGENDRYKFLKYGVKLITAIKKRDIESVDNIYKKCIDCFKRDLANNKAFLSIITYSMSLLNQYYPEYIIKYLCDTDMIIDSLDYDIGRLNSSHLYPYEGFKLVNLTRSIPLYCSSKPTITFMLPYYKFVNYPEKYNMLNEFIQPQHSPFTITRTNNYTKNEDQNNPWNIASSYNQILEDDSISTNPFIIQKPYENTNMFADFRTALFAIFLTLSGDLSTLGNWSHKENSYFVILLTLFVSIVVIYLLNLLLGLLNKAIDEDNNRISYLMHKAEVFI</sequence>
<evidence type="ECO:0000313" key="3">
    <source>
        <dbReference type="Proteomes" id="UP000789375"/>
    </source>
</evidence>
<accession>A0A9N8ZKL1</accession>